<keyword evidence="3 6" id="KW-0812">Transmembrane</keyword>
<dbReference type="Pfam" id="PF03772">
    <property type="entry name" value="Competence"/>
    <property type="match status" value="1"/>
</dbReference>
<keyword evidence="11" id="KW-1185">Reference proteome</keyword>
<comment type="subcellular location">
    <subcellularLocation>
        <location evidence="1">Cell membrane</location>
        <topology evidence="1">Multi-pass membrane protein</topology>
    </subcellularLocation>
</comment>
<feature type="domain" description="Metallo-beta-lactamase" evidence="7">
    <location>
        <begin position="494"/>
        <end position="697"/>
    </location>
</feature>
<feature type="transmembrane region" description="Helical" evidence="6">
    <location>
        <begin position="7"/>
        <end position="26"/>
    </location>
</feature>
<feature type="transmembrane region" description="Helical" evidence="6">
    <location>
        <begin position="383"/>
        <end position="406"/>
    </location>
</feature>
<dbReference type="InterPro" id="IPR035681">
    <property type="entry name" value="ComA-like_MBL"/>
</dbReference>
<sequence>MLPHYQSLSFFSNFLIVPILLPILFASLIYQFNGWLFLLATILLIRLCCMKSHKMLLLAFLCSIFIGLRTYYYVNQFSESSESILNKTVYIQSDSITVDGSSLKMIGKVDGKKYVLYYSLKSPEEKQRWTANQPPNLGLVSGETETFDSVRNLKGFNAKAHYQSLGIQGILQVNSLTQLDRRGFNLSDLRQQLIFRIDQRYSNRLASYLKALVIGYKDAAFTEYTSGYKASGLLHLFTLSGMHIQFYLGGVDLLLKRARLTRDSRFIFLSCIGVLFIILTGGGFSTIRAVLSFIIGFVCQTFDILLSKLDQWSIMLFLLVLSFPLVLWSVGAQLSLYFALILIYLNDLPIHTWEQTLVFSVLSLPILIFSFSEWSIIGGVLTLLLFSIFEWIILPGCLLLFLGCFAPIPKILSNTIEFFFLLLEKFLQVFTFPNFTIGKPSFFLFLLLLVVVLLIIDRLKYHQSIYLFLITAFFLLGSISISTNGIVAFVDVGQGDSIFIKLPFKRETFLIDTGGKLTFKQDNWQKRQSKHLSDYNLLPFLKSQGCRKIDHLLVTHNDADHMGELVHVLDEIKVKNLYLARGSQKELQSMIRKIRGTKIHLIKQGDTVGNYLKIQILSPKKSEGENNDSLVTYFQLNKKRFLLTGDLEITGEKDLLKNYPQLKTDFLKVGHHGSNTSTSEELLEKISPKYGIISVGKRNRYGHPTEETLEKLKKHQIRILRTDQHGMIYYQWSAVTKRGRVKVMIDFPE</sequence>
<gene>
    <name evidence="9" type="ORF">I590_03948</name>
    <name evidence="8" type="ORF">UAK_01607</name>
</gene>
<evidence type="ECO:0000313" key="10">
    <source>
        <dbReference type="Proteomes" id="UP000013877"/>
    </source>
</evidence>
<feature type="transmembrane region" description="Helical" evidence="6">
    <location>
        <begin position="442"/>
        <end position="459"/>
    </location>
</feature>
<dbReference type="PATRIC" id="fig|1158602.3.peg.1620"/>
<dbReference type="RefSeq" id="WP_010744906.1">
    <property type="nucleotide sequence ID" value="NZ_ASWF01000006.1"/>
</dbReference>
<dbReference type="HOGENOM" id="CLU_010363_2_3_9"/>
<feature type="transmembrane region" description="Helical" evidence="6">
    <location>
        <begin position="315"/>
        <end position="345"/>
    </location>
</feature>
<feature type="transmembrane region" description="Helical" evidence="6">
    <location>
        <begin position="233"/>
        <end position="255"/>
    </location>
</feature>
<dbReference type="GO" id="GO:0030420">
    <property type="term" value="P:establishment of competence for transformation"/>
    <property type="evidence" value="ECO:0007669"/>
    <property type="project" value="InterPro"/>
</dbReference>
<dbReference type="InterPro" id="IPR001279">
    <property type="entry name" value="Metallo-B-lactamas"/>
</dbReference>
<evidence type="ECO:0000313" key="8">
    <source>
        <dbReference type="EMBL" id="EOH79692.1"/>
    </source>
</evidence>
<comment type="caution">
    <text evidence="8">The sequence shown here is derived from an EMBL/GenBank/DDBJ whole genome shotgun (WGS) entry which is preliminary data.</text>
</comment>
<keyword evidence="2" id="KW-1003">Cell membrane</keyword>
<dbReference type="EMBL" id="AJAL01000005">
    <property type="protein sequence ID" value="EOH79692.1"/>
    <property type="molecule type" value="Genomic_DNA"/>
</dbReference>
<dbReference type="NCBIfam" id="TIGR00361">
    <property type="entry name" value="ComEC_Rec2"/>
    <property type="match status" value="1"/>
</dbReference>
<keyword evidence="5 6" id="KW-0472">Membrane</keyword>
<dbReference type="CDD" id="cd07731">
    <property type="entry name" value="ComA-like_MBL-fold"/>
    <property type="match status" value="1"/>
</dbReference>
<evidence type="ECO:0000256" key="3">
    <source>
        <dbReference type="ARBA" id="ARBA00022692"/>
    </source>
</evidence>
<protein>
    <recommendedName>
        <fullName evidence="7">Metallo-beta-lactamase domain-containing protein</fullName>
    </recommendedName>
</protein>
<dbReference type="Pfam" id="PF00753">
    <property type="entry name" value="Lactamase_B"/>
    <property type="match status" value="1"/>
</dbReference>
<evidence type="ECO:0000256" key="6">
    <source>
        <dbReference type="SAM" id="Phobius"/>
    </source>
</evidence>
<feature type="transmembrane region" description="Helical" evidence="6">
    <location>
        <begin position="267"/>
        <end position="295"/>
    </location>
</feature>
<dbReference type="GO" id="GO:0005886">
    <property type="term" value="C:plasma membrane"/>
    <property type="evidence" value="ECO:0007669"/>
    <property type="project" value="UniProtKB-SubCell"/>
</dbReference>
<dbReference type="InterPro" id="IPR036866">
    <property type="entry name" value="RibonucZ/Hydroxyglut_hydro"/>
</dbReference>
<reference evidence="8 10" key="1">
    <citation type="submission" date="2013-02" db="EMBL/GenBank/DDBJ databases">
        <title>The Genome Sequence of Enterococcus raffinosus ATCC_49464.</title>
        <authorList>
            <consortium name="The Broad Institute Genome Sequencing Platform"/>
            <consortium name="The Broad Institute Genome Sequencing Center for Infectious Disease"/>
            <person name="Earl A.M."/>
            <person name="Gilmore M.S."/>
            <person name="Lebreton F."/>
            <person name="Walker B."/>
            <person name="Young S.K."/>
            <person name="Zeng Q."/>
            <person name="Gargeya S."/>
            <person name="Fitzgerald M."/>
            <person name="Haas B."/>
            <person name="Abouelleil A."/>
            <person name="Alvarado L."/>
            <person name="Arachchi H.M."/>
            <person name="Berlin A.M."/>
            <person name="Chapman S.B."/>
            <person name="Dewar J."/>
            <person name="Goldberg J."/>
            <person name="Griggs A."/>
            <person name="Gujja S."/>
            <person name="Hansen M."/>
            <person name="Howarth C."/>
            <person name="Imamovic A."/>
            <person name="Larimer J."/>
            <person name="McCowan C."/>
            <person name="Murphy C."/>
            <person name="Neiman D."/>
            <person name="Pearson M."/>
            <person name="Priest M."/>
            <person name="Roberts A."/>
            <person name="Saif S."/>
            <person name="Shea T."/>
            <person name="Sisk P."/>
            <person name="Sykes S."/>
            <person name="Wortman J."/>
            <person name="Nusbaum C."/>
            <person name="Birren B."/>
        </authorList>
    </citation>
    <scope>NUCLEOTIDE SEQUENCE [LARGE SCALE GENOMIC DNA]</scope>
    <source>
        <strain evidence="8 10">ATCC 49464</strain>
    </source>
</reference>
<accession>R2P5U6</accession>
<evidence type="ECO:0000256" key="4">
    <source>
        <dbReference type="ARBA" id="ARBA00022989"/>
    </source>
</evidence>
<dbReference type="eggNOG" id="COG2333">
    <property type="taxonomic scope" value="Bacteria"/>
</dbReference>
<proteinExistence type="predicted"/>
<feature type="transmembrane region" description="Helical" evidence="6">
    <location>
        <begin position="466"/>
        <end position="490"/>
    </location>
</feature>
<dbReference type="SMART" id="SM00849">
    <property type="entry name" value="Lactamase_B"/>
    <property type="match status" value="1"/>
</dbReference>
<keyword evidence="4 6" id="KW-1133">Transmembrane helix</keyword>
<dbReference type="eggNOG" id="COG0658">
    <property type="taxonomic scope" value="Bacteria"/>
</dbReference>
<organism evidence="8 10">
    <name type="scientific">Enterococcus raffinosus ATCC 49464</name>
    <dbReference type="NCBI Taxonomy" id="1158602"/>
    <lineage>
        <taxon>Bacteria</taxon>
        <taxon>Bacillati</taxon>
        <taxon>Bacillota</taxon>
        <taxon>Bacilli</taxon>
        <taxon>Lactobacillales</taxon>
        <taxon>Enterococcaceae</taxon>
        <taxon>Enterococcus</taxon>
    </lineage>
</organism>
<dbReference type="Gene3D" id="3.60.15.10">
    <property type="entry name" value="Ribonuclease Z/Hydroxyacylglutathione hydrolase-like"/>
    <property type="match status" value="1"/>
</dbReference>
<feature type="transmembrane region" description="Helical" evidence="6">
    <location>
        <begin position="357"/>
        <end position="377"/>
    </location>
</feature>
<dbReference type="NCBIfam" id="TIGR00360">
    <property type="entry name" value="ComEC_N-term"/>
    <property type="match status" value="1"/>
</dbReference>
<evidence type="ECO:0000259" key="7">
    <source>
        <dbReference type="SMART" id="SM00849"/>
    </source>
</evidence>
<dbReference type="SUPFAM" id="SSF56281">
    <property type="entry name" value="Metallo-hydrolase/oxidoreductase"/>
    <property type="match status" value="1"/>
</dbReference>
<dbReference type="InterPro" id="IPR004797">
    <property type="entry name" value="Competence_ComEC/Rec2"/>
</dbReference>
<dbReference type="Proteomes" id="UP000014158">
    <property type="component" value="Unassembled WGS sequence"/>
</dbReference>
<dbReference type="Proteomes" id="UP000013877">
    <property type="component" value="Unassembled WGS sequence"/>
</dbReference>
<dbReference type="InterPro" id="IPR004477">
    <property type="entry name" value="ComEC_N"/>
</dbReference>
<dbReference type="AlphaFoldDB" id="R2P5U6"/>
<dbReference type="OrthoDB" id="9761531at2"/>
<evidence type="ECO:0000256" key="1">
    <source>
        <dbReference type="ARBA" id="ARBA00004651"/>
    </source>
</evidence>
<evidence type="ECO:0000313" key="11">
    <source>
        <dbReference type="Proteomes" id="UP000014158"/>
    </source>
</evidence>
<reference evidence="9 11" key="2">
    <citation type="submission" date="2013-03" db="EMBL/GenBank/DDBJ databases">
        <title>The Genome Sequence of Enterococcus raffinosus ATCC_49464 (PacBio/Illumina hybrid assembly).</title>
        <authorList>
            <consortium name="The Broad Institute Genomics Platform"/>
            <consortium name="The Broad Institute Genome Sequencing Center for Infectious Disease"/>
            <person name="Earl A."/>
            <person name="Russ C."/>
            <person name="Gilmore M."/>
            <person name="Surin D."/>
            <person name="Walker B."/>
            <person name="Young S."/>
            <person name="Zeng Q."/>
            <person name="Gargeya S."/>
            <person name="Fitzgerald M."/>
            <person name="Haas B."/>
            <person name="Abouelleil A."/>
            <person name="Allen A.W."/>
            <person name="Alvarado L."/>
            <person name="Arachchi H.M."/>
            <person name="Berlin A.M."/>
            <person name="Chapman S.B."/>
            <person name="Gainer-Dewar J."/>
            <person name="Goldberg J."/>
            <person name="Griggs A."/>
            <person name="Gujja S."/>
            <person name="Hansen M."/>
            <person name="Howarth C."/>
            <person name="Imamovic A."/>
            <person name="Ireland A."/>
            <person name="Larimer J."/>
            <person name="McCowan C."/>
            <person name="Murphy C."/>
            <person name="Pearson M."/>
            <person name="Poon T.W."/>
            <person name="Priest M."/>
            <person name="Roberts A."/>
            <person name="Saif S."/>
            <person name="Shea T."/>
            <person name="Sisk P."/>
            <person name="Sykes S."/>
            <person name="Wortman J."/>
            <person name="Nusbaum C."/>
            <person name="Birren B."/>
        </authorList>
    </citation>
    <scope>NUCLEOTIDE SEQUENCE [LARGE SCALE GENOMIC DNA]</scope>
    <source>
        <strain evidence="9 11">ATCC 49464</strain>
    </source>
</reference>
<dbReference type="EMBL" id="ASWF01000006">
    <property type="protein sequence ID" value="EOT71120.1"/>
    <property type="molecule type" value="Genomic_DNA"/>
</dbReference>
<feature type="transmembrane region" description="Helical" evidence="6">
    <location>
        <begin position="56"/>
        <end position="74"/>
    </location>
</feature>
<dbReference type="PANTHER" id="PTHR30619">
    <property type="entry name" value="DNA INTERNALIZATION/COMPETENCE PROTEIN COMEC/REC2"/>
    <property type="match status" value="1"/>
</dbReference>
<evidence type="ECO:0000313" key="9">
    <source>
        <dbReference type="EMBL" id="EOT71120.1"/>
    </source>
</evidence>
<evidence type="ECO:0000256" key="5">
    <source>
        <dbReference type="ARBA" id="ARBA00023136"/>
    </source>
</evidence>
<dbReference type="PANTHER" id="PTHR30619:SF1">
    <property type="entry name" value="RECOMBINATION PROTEIN 2"/>
    <property type="match status" value="1"/>
</dbReference>
<evidence type="ECO:0000256" key="2">
    <source>
        <dbReference type="ARBA" id="ARBA00022475"/>
    </source>
</evidence>
<dbReference type="InterPro" id="IPR052159">
    <property type="entry name" value="Competence_DNA_uptake"/>
</dbReference>
<name>R2P5U6_9ENTE</name>